<dbReference type="PANTHER" id="PTHR43777:SF1">
    <property type="entry name" value="MOLYBDENUM COFACTOR CYTIDYLYLTRANSFERASE"/>
    <property type="match status" value="1"/>
</dbReference>
<accession>A0ABQ1DXX9</accession>
<organism evidence="3 4">
    <name type="scientific">Butyricicoccus faecihominis</name>
    <dbReference type="NCBI Taxonomy" id="1712515"/>
    <lineage>
        <taxon>Bacteria</taxon>
        <taxon>Bacillati</taxon>
        <taxon>Bacillota</taxon>
        <taxon>Clostridia</taxon>
        <taxon>Eubacteriales</taxon>
        <taxon>Butyricicoccaceae</taxon>
        <taxon>Butyricicoccus</taxon>
    </lineage>
</organism>
<evidence type="ECO:0000256" key="1">
    <source>
        <dbReference type="SAM" id="MobiDB-lite"/>
    </source>
</evidence>
<evidence type="ECO:0000259" key="2">
    <source>
        <dbReference type="Pfam" id="PF12804"/>
    </source>
</evidence>
<dbReference type="GO" id="GO:0016779">
    <property type="term" value="F:nucleotidyltransferase activity"/>
    <property type="evidence" value="ECO:0007669"/>
    <property type="project" value="UniProtKB-KW"/>
</dbReference>
<protein>
    <submittedName>
        <fullName evidence="3">Molybdenum cofactor cytidylyltransferase</fullName>
    </submittedName>
</protein>
<dbReference type="InterPro" id="IPR025877">
    <property type="entry name" value="MobA-like_NTP_Trfase"/>
</dbReference>
<comment type="caution">
    <text evidence="3">The sequence shown here is derived from an EMBL/GenBank/DDBJ whole genome shotgun (WGS) entry which is preliminary data.</text>
</comment>
<name>A0ABQ1DXX9_9FIRM</name>
<dbReference type="RefSeq" id="WP_243022595.1">
    <property type="nucleotide sequence ID" value="NZ_BLYJ01000006.1"/>
</dbReference>
<dbReference type="Pfam" id="PF12804">
    <property type="entry name" value="NTP_transf_3"/>
    <property type="match status" value="1"/>
</dbReference>
<dbReference type="Proteomes" id="UP000620147">
    <property type="component" value="Unassembled WGS sequence"/>
</dbReference>
<gene>
    <name evidence="3" type="ORF">BUFA31_07470</name>
</gene>
<evidence type="ECO:0000313" key="3">
    <source>
        <dbReference type="EMBL" id="GFO87583.1"/>
    </source>
</evidence>
<keyword evidence="3" id="KW-0548">Nucleotidyltransferase</keyword>
<proteinExistence type="predicted"/>
<reference evidence="3 4" key="1">
    <citation type="submission" date="2020-06" db="EMBL/GenBank/DDBJ databases">
        <title>Characterization of fructooligosaccharide metabolism and fructooligosaccharide-degrading enzymes in human commensal butyrate producers.</title>
        <authorList>
            <person name="Tanno H."/>
            <person name="Fujii T."/>
            <person name="Hirano K."/>
            <person name="Maeno S."/>
            <person name="Tonozuka T."/>
            <person name="Sakamoto M."/>
            <person name="Ohkuma M."/>
            <person name="Tochio T."/>
            <person name="Endo A."/>
        </authorList>
    </citation>
    <scope>NUCLEOTIDE SEQUENCE [LARGE SCALE GENOMIC DNA]</scope>
    <source>
        <strain evidence="3 4">JCM 31056</strain>
    </source>
</reference>
<keyword evidence="4" id="KW-1185">Reference proteome</keyword>
<dbReference type="EMBL" id="BLYJ01000006">
    <property type="protein sequence ID" value="GFO87583.1"/>
    <property type="molecule type" value="Genomic_DNA"/>
</dbReference>
<dbReference type="InterPro" id="IPR029044">
    <property type="entry name" value="Nucleotide-diphossugar_trans"/>
</dbReference>
<dbReference type="SUPFAM" id="SSF53448">
    <property type="entry name" value="Nucleotide-diphospho-sugar transferases"/>
    <property type="match status" value="1"/>
</dbReference>
<feature type="domain" description="MobA-like NTP transferase" evidence="2">
    <location>
        <begin position="28"/>
        <end position="190"/>
    </location>
</feature>
<sequence>MSSIVTPANKQENSSTRSFSPTKSEIGCVIMASGLAKRFGSNKLLAEFDRKPLLCRAFAVTEGLHRVVVTRSTEVQTLCEECGIPVLHHALPFRSDTVRLGLEYLLPRFPAMSGCVFLPGDQPLLTRKTLCGMVSAFCAQPRKRSRIFRLCEPQSGTPGSPVLFGADYFEELRSLPEGRGGGVVVKRHAEQVALFPVKHPAELMDADTPDVLAKLKMIFQNDSFYQ</sequence>
<keyword evidence="3" id="KW-0808">Transferase</keyword>
<dbReference type="CDD" id="cd04182">
    <property type="entry name" value="GT_2_like_f"/>
    <property type="match status" value="1"/>
</dbReference>
<dbReference type="PANTHER" id="PTHR43777">
    <property type="entry name" value="MOLYBDENUM COFACTOR CYTIDYLYLTRANSFERASE"/>
    <property type="match status" value="1"/>
</dbReference>
<dbReference type="Gene3D" id="3.90.550.10">
    <property type="entry name" value="Spore Coat Polysaccharide Biosynthesis Protein SpsA, Chain A"/>
    <property type="match status" value="1"/>
</dbReference>
<evidence type="ECO:0000313" key="4">
    <source>
        <dbReference type="Proteomes" id="UP000620147"/>
    </source>
</evidence>
<feature type="region of interest" description="Disordered" evidence="1">
    <location>
        <begin position="1"/>
        <end position="21"/>
    </location>
</feature>